<name>A0A437SGJ3_BACTU</name>
<protein>
    <recommendedName>
        <fullName evidence="4">Transposase IS66 C-terminal domain-containing protein</fullName>
    </recommendedName>
</protein>
<evidence type="ECO:0000313" key="2">
    <source>
        <dbReference type="EMBL" id="RVU62560.1"/>
    </source>
</evidence>
<evidence type="ECO:0008006" key="4">
    <source>
        <dbReference type="Google" id="ProtNLM"/>
    </source>
</evidence>
<gene>
    <name evidence="2" type="ORF">BM74_19855</name>
</gene>
<keyword evidence="1" id="KW-0472">Membrane</keyword>
<accession>A0A437SGJ3</accession>
<dbReference type="AlphaFoldDB" id="A0A437SGJ3"/>
<keyword evidence="1" id="KW-0812">Transmembrane</keyword>
<sequence length="145" mass="16835">MWRFFYEKIPIALELFNEAKKESDSDLPNQPVETITYRRKKKRGHGDESVQNLPVEIAKKNNLSSYHYLRYLFEALSNNDLNNKEEIDKVLPWAMDLPTRCIGPKKSEVNKVSLRKKINICTSIISLIIIKMKAFVIYGGITSNE</sequence>
<comment type="caution">
    <text evidence="2">The sequence shown here is derived from an EMBL/GenBank/DDBJ whole genome shotgun (WGS) entry which is preliminary data.</text>
</comment>
<evidence type="ECO:0000256" key="1">
    <source>
        <dbReference type="SAM" id="Phobius"/>
    </source>
</evidence>
<reference evidence="2 3" key="1">
    <citation type="submission" date="2018-01" db="EMBL/GenBank/DDBJ databases">
        <title>Complete genome sequence of G25-42.</title>
        <authorList>
            <person name="Zheng Z."/>
            <person name="Sun M."/>
        </authorList>
    </citation>
    <scope>NUCLEOTIDE SEQUENCE [LARGE SCALE GENOMIC DNA]</scope>
    <source>
        <strain evidence="2 3">G25-42</strain>
    </source>
</reference>
<proteinExistence type="predicted"/>
<organism evidence="2 3">
    <name type="scientific">Bacillus thuringiensis</name>
    <dbReference type="NCBI Taxonomy" id="1428"/>
    <lineage>
        <taxon>Bacteria</taxon>
        <taxon>Bacillati</taxon>
        <taxon>Bacillota</taxon>
        <taxon>Bacilli</taxon>
        <taxon>Bacillales</taxon>
        <taxon>Bacillaceae</taxon>
        <taxon>Bacillus</taxon>
        <taxon>Bacillus cereus group</taxon>
    </lineage>
</organism>
<dbReference type="EMBL" id="LDER01000250">
    <property type="protein sequence ID" value="RVU62560.1"/>
    <property type="molecule type" value="Genomic_DNA"/>
</dbReference>
<feature type="transmembrane region" description="Helical" evidence="1">
    <location>
        <begin position="120"/>
        <end position="141"/>
    </location>
</feature>
<dbReference type="Proteomes" id="UP000286687">
    <property type="component" value="Unassembled WGS sequence"/>
</dbReference>
<evidence type="ECO:0000313" key="3">
    <source>
        <dbReference type="Proteomes" id="UP000286687"/>
    </source>
</evidence>
<keyword evidence="1" id="KW-1133">Transmembrane helix</keyword>
<dbReference type="RefSeq" id="WP_127813996.1">
    <property type="nucleotide sequence ID" value="NZ_LDER01000250.1"/>
</dbReference>